<evidence type="ECO:0000259" key="1">
    <source>
        <dbReference type="Pfam" id="PF21507"/>
    </source>
</evidence>
<feature type="domain" description="Minor capsid protein V18-like jelly roll" evidence="1">
    <location>
        <begin position="14"/>
        <end position="390"/>
    </location>
</feature>
<evidence type="ECO:0000313" key="2">
    <source>
        <dbReference type="EMBL" id="AIF72184.1"/>
    </source>
</evidence>
<reference evidence="2 3" key="1">
    <citation type="submission" date="2014-05" db="EMBL/GenBank/DDBJ databases">
        <title>Virophage diversity revealed in metagenomes of freshwater ecosystems.</title>
        <authorList>
            <person name="Oh S."/>
        </authorList>
    </citation>
    <scope>NUCLEOTIDE SEQUENCE [LARGE SCALE GENOMIC DNA]</scope>
</reference>
<dbReference type="Pfam" id="PF21507">
    <property type="entry name" value="V18-19"/>
    <property type="match status" value="1"/>
</dbReference>
<name>A0A0R5K527_9VIRU</name>
<organism evidence="2 3">
    <name type="scientific">Qinghai Lake virophage</name>
    <dbReference type="NCBI Taxonomy" id="1516115"/>
    <lineage>
        <taxon>Viruses</taxon>
        <taxon>Varidnaviria</taxon>
        <taxon>Bamfordvirae</taxon>
        <taxon>Preplasmiviricota</taxon>
        <taxon>Polisuviricotina</taxon>
        <taxon>Virophaviricetes</taxon>
        <taxon>Priklausovirales</taxon>
        <taxon>Omnilimnoviroviridae</taxon>
        <taxon>Panaquavirovirus</taxon>
        <taxon>Panaquavirovirus qinghaense</taxon>
    </lineage>
</organism>
<protein>
    <submittedName>
        <fullName evidence="2">Putative minor capsid protein</fullName>
    </submittedName>
</protein>
<keyword evidence="3" id="KW-1185">Reference proteome</keyword>
<dbReference type="EMBL" id="KJ854379">
    <property type="protein sequence ID" value="AIF72184.1"/>
    <property type="molecule type" value="Genomic_DNA"/>
</dbReference>
<gene>
    <name evidence="2" type="ORF">QLV_18</name>
</gene>
<dbReference type="Proteomes" id="UP000247257">
    <property type="component" value="Segment"/>
</dbReference>
<proteinExistence type="predicted"/>
<dbReference type="Gene3D" id="2.60.120.1100">
    <property type="match status" value="2"/>
</dbReference>
<evidence type="ECO:0000313" key="3">
    <source>
        <dbReference type="Proteomes" id="UP000247257"/>
    </source>
</evidence>
<dbReference type="InterPro" id="IPR049413">
    <property type="entry name" value="V18/19-like_jelly_roll_sf"/>
</dbReference>
<sequence>MSQQVSKATTPDMVYYDIVVTNFQSITTKAPKLRFNESRTNPIIDKTEDYYMSIVRFSLDTYNLPNIICEIQPNQADPNLSIYSVTLQALLPDGVGGFTTTEVQTFLNWIPQNRDIPTPLAPSLTTTGFQMTNTEYYYCYQFQYFLALMNQAFQTCLVDLITATGGGASPINTAQQPIILWDFTSNSAILNAPSNFYEVTIDPTVNPIINIFFNKPLFALFNSFLNIDFGVSITNGKNHQIVIDSYLGTQTIQFPYGLDPELEYTQTFQEFSTIDTWTPVSSIVFTSNTIPIVSNQLSAPLIFNDGQIVVGDGNNCNFAQIITDLETNQQVYKPQLLYVPTAEYRRIDLTGNRPLTNIDIEVYWRDKLGGLNQLNLESGGSATIKFLFEKKDKLGIKGY</sequence>
<dbReference type="InterPro" id="IPR049412">
    <property type="entry name" value="V18-like_jelly_roll"/>
</dbReference>
<accession>A0A0R5K527</accession>